<accession>A0A9Q1K346</accession>
<evidence type="ECO:0000256" key="1">
    <source>
        <dbReference type="SAM" id="MobiDB-lite"/>
    </source>
</evidence>
<dbReference type="Proteomes" id="UP001153076">
    <property type="component" value="Unassembled WGS sequence"/>
</dbReference>
<dbReference type="GO" id="GO:0010089">
    <property type="term" value="P:xylem development"/>
    <property type="evidence" value="ECO:0007669"/>
    <property type="project" value="InterPro"/>
</dbReference>
<comment type="caution">
    <text evidence="2">The sequence shown here is derived from an EMBL/GenBank/DDBJ whole genome shotgun (WGS) entry which is preliminary data.</text>
</comment>
<keyword evidence="3" id="KW-1185">Reference proteome</keyword>
<dbReference type="AlphaFoldDB" id="A0A9Q1K346"/>
<dbReference type="InterPro" id="IPR039280">
    <property type="entry name" value="VUP"/>
</dbReference>
<proteinExistence type="predicted"/>
<dbReference type="EMBL" id="JAKOGI010000375">
    <property type="protein sequence ID" value="KAJ8435919.1"/>
    <property type="molecule type" value="Genomic_DNA"/>
</dbReference>
<feature type="region of interest" description="Disordered" evidence="1">
    <location>
        <begin position="1"/>
        <end position="24"/>
    </location>
</feature>
<feature type="compositionally biased region" description="Polar residues" evidence="1">
    <location>
        <begin position="1"/>
        <end position="14"/>
    </location>
</feature>
<protein>
    <submittedName>
        <fullName evidence="2">Uncharacterized protein</fullName>
    </submittedName>
</protein>
<organism evidence="2 3">
    <name type="scientific">Carnegiea gigantea</name>
    <dbReference type="NCBI Taxonomy" id="171969"/>
    <lineage>
        <taxon>Eukaryota</taxon>
        <taxon>Viridiplantae</taxon>
        <taxon>Streptophyta</taxon>
        <taxon>Embryophyta</taxon>
        <taxon>Tracheophyta</taxon>
        <taxon>Spermatophyta</taxon>
        <taxon>Magnoliopsida</taxon>
        <taxon>eudicotyledons</taxon>
        <taxon>Gunneridae</taxon>
        <taxon>Pentapetalae</taxon>
        <taxon>Caryophyllales</taxon>
        <taxon>Cactineae</taxon>
        <taxon>Cactaceae</taxon>
        <taxon>Cactoideae</taxon>
        <taxon>Echinocereeae</taxon>
        <taxon>Carnegiea</taxon>
    </lineage>
</organism>
<sequence length="195" mass="21610">MDMNDSMSSTNYMSKSLGPGAMSVDSSQESSWTSYIDDFIAGNYGMEDSQSPSTISGSASLSVIRSPNKLISKRKKAKASFVDQELEDTACSPVHSPKVNDLNHLYMNSEVMEHQDVCQVKPSPNFDNENVRPSAYELNQFHTKQEEGANSTSFCKDKVHVSQQAGEGNDMVFLETELRRKGLCLLPMSMLLNFS</sequence>
<dbReference type="PANTHER" id="PTHR33974">
    <property type="entry name" value="VASCULAR-RELATED UNKNOWN PROTEIN 1-RELATED"/>
    <property type="match status" value="1"/>
</dbReference>
<dbReference type="OrthoDB" id="779856at2759"/>
<dbReference type="PANTHER" id="PTHR33974:SF25">
    <property type="entry name" value="SMALL PHOSPHATASE-LIKE PROTEIN 2, PUTATIVE-RELATED"/>
    <property type="match status" value="1"/>
</dbReference>
<evidence type="ECO:0000313" key="3">
    <source>
        <dbReference type="Proteomes" id="UP001153076"/>
    </source>
</evidence>
<name>A0A9Q1K346_9CARY</name>
<evidence type="ECO:0000313" key="2">
    <source>
        <dbReference type="EMBL" id="KAJ8435919.1"/>
    </source>
</evidence>
<reference evidence="2" key="1">
    <citation type="submission" date="2022-04" db="EMBL/GenBank/DDBJ databases">
        <title>Carnegiea gigantea Genome sequencing and assembly v2.</title>
        <authorList>
            <person name="Copetti D."/>
            <person name="Sanderson M.J."/>
            <person name="Burquez A."/>
            <person name="Wojciechowski M.F."/>
        </authorList>
    </citation>
    <scope>NUCLEOTIDE SEQUENCE</scope>
    <source>
        <strain evidence="2">SGP5-SGP5p</strain>
        <tissue evidence="2">Aerial part</tissue>
    </source>
</reference>
<gene>
    <name evidence="2" type="ORF">Cgig2_013266</name>
</gene>